<feature type="region of interest" description="Disordered" evidence="1">
    <location>
        <begin position="33"/>
        <end position="54"/>
    </location>
</feature>
<organism evidence="2 3">
    <name type="scientific">Acanthoscelides obtectus</name>
    <name type="common">Bean weevil</name>
    <name type="synonym">Bruchus obtectus</name>
    <dbReference type="NCBI Taxonomy" id="200917"/>
    <lineage>
        <taxon>Eukaryota</taxon>
        <taxon>Metazoa</taxon>
        <taxon>Ecdysozoa</taxon>
        <taxon>Arthropoda</taxon>
        <taxon>Hexapoda</taxon>
        <taxon>Insecta</taxon>
        <taxon>Pterygota</taxon>
        <taxon>Neoptera</taxon>
        <taxon>Endopterygota</taxon>
        <taxon>Coleoptera</taxon>
        <taxon>Polyphaga</taxon>
        <taxon>Cucujiformia</taxon>
        <taxon>Chrysomeloidea</taxon>
        <taxon>Chrysomelidae</taxon>
        <taxon>Bruchinae</taxon>
        <taxon>Bruchini</taxon>
        <taxon>Acanthoscelides</taxon>
    </lineage>
</organism>
<dbReference type="AlphaFoldDB" id="A0A9P0L8J1"/>
<evidence type="ECO:0000313" key="3">
    <source>
        <dbReference type="Proteomes" id="UP001152888"/>
    </source>
</evidence>
<evidence type="ECO:0000256" key="1">
    <source>
        <dbReference type="SAM" id="MobiDB-lite"/>
    </source>
</evidence>
<dbReference type="EMBL" id="CAKOFQ010007076">
    <property type="protein sequence ID" value="CAH1989923.1"/>
    <property type="molecule type" value="Genomic_DNA"/>
</dbReference>
<proteinExistence type="predicted"/>
<evidence type="ECO:0000313" key="2">
    <source>
        <dbReference type="EMBL" id="CAH1989923.1"/>
    </source>
</evidence>
<gene>
    <name evidence="2" type="ORF">ACAOBT_LOCUS19364</name>
</gene>
<dbReference type="Proteomes" id="UP001152888">
    <property type="component" value="Unassembled WGS sequence"/>
</dbReference>
<reference evidence="2" key="1">
    <citation type="submission" date="2022-03" db="EMBL/GenBank/DDBJ databases">
        <authorList>
            <person name="Sayadi A."/>
        </authorList>
    </citation>
    <scope>NUCLEOTIDE SEQUENCE</scope>
</reference>
<comment type="caution">
    <text evidence="2">The sequence shown here is derived from an EMBL/GenBank/DDBJ whole genome shotgun (WGS) entry which is preliminary data.</text>
</comment>
<keyword evidence="3" id="KW-1185">Reference proteome</keyword>
<name>A0A9P0L8J1_ACAOB</name>
<sequence>MKILLAISPQSSCAHLLQWLHLAHFSPFLSSENRPVQNKHSASLPPLSSEDKSSNLRLPLDSELELEWEGIRILLDLLALDVEGWFWLIDLLAPDVEG</sequence>
<accession>A0A9P0L8J1</accession>
<protein>
    <submittedName>
        <fullName evidence="2">Uncharacterized protein</fullName>
    </submittedName>
</protein>